<accession>A0A379JLI2</accession>
<dbReference type="EMBL" id="UGRY01000005">
    <property type="protein sequence ID" value="SUD48853.1"/>
    <property type="molecule type" value="Genomic_DNA"/>
</dbReference>
<dbReference type="STRING" id="1406858.GCA_000710895_07440"/>
<organism evidence="1 2">
    <name type="scientific">Nocardia otitidiscaviarum</name>
    <dbReference type="NCBI Taxonomy" id="1823"/>
    <lineage>
        <taxon>Bacteria</taxon>
        <taxon>Bacillati</taxon>
        <taxon>Actinomycetota</taxon>
        <taxon>Actinomycetes</taxon>
        <taxon>Mycobacteriales</taxon>
        <taxon>Nocardiaceae</taxon>
        <taxon>Nocardia</taxon>
    </lineage>
</organism>
<evidence type="ECO:0008006" key="3">
    <source>
        <dbReference type="Google" id="ProtNLM"/>
    </source>
</evidence>
<name>A0A379JLI2_9NOCA</name>
<gene>
    <name evidence="1" type="ORF">NCTC1934_06190</name>
</gene>
<dbReference type="OrthoDB" id="3213425at2"/>
<dbReference type="RefSeq" id="WP_051037346.1">
    <property type="nucleotide sequence ID" value="NZ_UGRY01000005.1"/>
</dbReference>
<protein>
    <recommendedName>
        <fullName evidence="3">XRE family transcriptional regulator</fullName>
    </recommendedName>
</protein>
<dbReference type="AlphaFoldDB" id="A0A379JLI2"/>
<sequence length="421" mass="45659">MIGLDWTGVEVRCLREAMLCDYSKFAERIGCSERAVGKWESKGLHANLQPSSKRQLEDAYKRLDPAECQRFESALAGAGRIPAAAPLPARTRVVLAPDRPADLLSAVDSVRLVVDQTLAQCTVSPARVSLLDERVAQRIHEYTAMPPATALARIAPDLLEVQTIAAERQPATVQARLSEQSAVLGLLTADALMKLGEIDRASYWFGTARLAADDTPNLRLRARVRAQHAMLPYYYGDVATSVSLARKAQAILSDTTSDEAALAAAAEARALARLGDRQGAELAMNKAQRLTDALENSVGDEAFRFNTKRLMLYMSGTLTYMGHTTRARRVQDEALRLYKATSVVIDPALIHLDAAVGYAVDGSVEDGCQLAADVLESLPSEHRTRIVMTRGRDVLDALPASRQPSPAVGELRELLSADVAS</sequence>
<reference evidence="1 2" key="1">
    <citation type="submission" date="2018-06" db="EMBL/GenBank/DDBJ databases">
        <authorList>
            <consortium name="Pathogen Informatics"/>
            <person name="Doyle S."/>
        </authorList>
    </citation>
    <scope>NUCLEOTIDE SEQUENCE [LARGE SCALE GENOMIC DNA]</scope>
    <source>
        <strain evidence="1 2">NCTC1934</strain>
    </source>
</reference>
<evidence type="ECO:0000313" key="1">
    <source>
        <dbReference type="EMBL" id="SUD48853.1"/>
    </source>
</evidence>
<proteinExistence type="predicted"/>
<dbReference type="Proteomes" id="UP000255467">
    <property type="component" value="Unassembled WGS sequence"/>
</dbReference>
<keyword evidence="2" id="KW-1185">Reference proteome</keyword>
<evidence type="ECO:0000313" key="2">
    <source>
        <dbReference type="Proteomes" id="UP000255467"/>
    </source>
</evidence>